<accession>A0A4Z2CK25</accession>
<gene>
    <name evidence="1" type="ORF">EWB00_000829</name>
</gene>
<sequence>MCLGPKPPGYVAMWRAVLSEPCGKQWLAERRDMNGDNKGTLASSSFGFMSTSLSACGHAKLALRLSGTL</sequence>
<evidence type="ECO:0000313" key="2">
    <source>
        <dbReference type="Proteomes" id="UP000311919"/>
    </source>
</evidence>
<evidence type="ECO:0000313" key="1">
    <source>
        <dbReference type="EMBL" id="TNN04633.1"/>
    </source>
</evidence>
<proteinExistence type="predicted"/>
<keyword evidence="2" id="KW-1185">Reference proteome</keyword>
<name>A0A4Z2CK25_SCHJA</name>
<comment type="caution">
    <text evidence="1">The sequence shown here is derived from an EMBL/GenBank/DDBJ whole genome shotgun (WGS) entry which is preliminary data.</text>
</comment>
<reference evidence="1 2" key="1">
    <citation type="submission" date="2019-03" db="EMBL/GenBank/DDBJ databases">
        <title>An improved genome assembly of the fluke Schistosoma japonicum.</title>
        <authorList>
            <person name="Hu W."/>
            <person name="Luo F."/>
            <person name="Yin M."/>
            <person name="Mo X."/>
            <person name="Sun C."/>
            <person name="Wu Q."/>
            <person name="Zhu B."/>
            <person name="Xiang M."/>
            <person name="Wang J."/>
            <person name="Wang Y."/>
            <person name="Zhang T."/>
            <person name="Xu B."/>
            <person name="Zheng H."/>
            <person name="Feng Z."/>
        </authorList>
    </citation>
    <scope>NUCLEOTIDE SEQUENCE [LARGE SCALE GENOMIC DNA]</scope>
    <source>
        <strain evidence="1">HuSjv2</strain>
        <tissue evidence="1">Worms</tissue>
    </source>
</reference>
<dbReference type="Proteomes" id="UP000311919">
    <property type="component" value="Unassembled WGS sequence"/>
</dbReference>
<protein>
    <submittedName>
        <fullName evidence="1">Uncharacterized protein</fullName>
    </submittedName>
</protein>
<dbReference type="EMBL" id="SKCS01001278">
    <property type="protein sequence ID" value="TNN04633.1"/>
    <property type="molecule type" value="Genomic_DNA"/>
</dbReference>
<organism evidence="1 2">
    <name type="scientific">Schistosoma japonicum</name>
    <name type="common">Blood fluke</name>
    <dbReference type="NCBI Taxonomy" id="6182"/>
    <lineage>
        <taxon>Eukaryota</taxon>
        <taxon>Metazoa</taxon>
        <taxon>Spiralia</taxon>
        <taxon>Lophotrochozoa</taxon>
        <taxon>Platyhelminthes</taxon>
        <taxon>Trematoda</taxon>
        <taxon>Digenea</taxon>
        <taxon>Strigeidida</taxon>
        <taxon>Schistosomatoidea</taxon>
        <taxon>Schistosomatidae</taxon>
        <taxon>Schistosoma</taxon>
    </lineage>
</organism>
<dbReference type="AlphaFoldDB" id="A0A4Z2CK25"/>